<feature type="compositionally biased region" description="Basic residues" evidence="1">
    <location>
        <begin position="41"/>
        <end position="54"/>
    </location>
</feature>
<reference evidence="3 4" key="1">
    <citation type="submission" date="2018-07" db="EMBL/GenBank/DDBJ databases">
        <title>The complete nuclear genome of the prasinophyte Chloropicon primus (CCMP1205).</title>
        <authorList>
            <person name="Pombert J.-F."/>
            <person name="Otis C."/>
            <person name="Turmel M."/>
            <person name="Lemieux C."/>
        </authorList>
    </citation>
    <scope>NUCLEOTIDE SEQUENCE [LARGE SCALE GENOMIC DNA]</scope>
    <source>
        <strain evidence="3 4">CCMP1205</strain>
    </source>
</reference>
<feature type="region of interest" description="Disordered" evidence="1">
    <location>
        <begin position="1"/>
        <end position="68"/>
    </location>
</feature>
<dbReference type="InterPro" id="IPR018962">
    <property type="entry name" value="DUF1995"/>
</dbReference>
<accession>A0A5B8MU54</accession>
<evidence type="ECO:0000259" key="2">
    <source>
        <dbReference type="Pfam" id="PF09353"/>
    </source>
</evidence>
<evidence type="ECO:0000313" key="4">
    <source>
        <dbReference type="Proteomes" id="UP000316726"/>
    </source>
</evidence>
<evidence type="ECO:0000256" key="1">
    <source>
        <dbReference type="SAM" id="MobiDB-lite"/>
    </source>
</evidence>
<dbReference type="PANTHER" id="PTHR34051:SF1">
    <property type="entry name" value="PROTEIN LOW PSII ACCUMULATION 3, CHLOROPLASTIC"/>
    <property type="match status" value="1"/>
</dbReference>
<dbReference type="PANTHER" id="PTHR34051">
    <property type="entry name" value="PROTEIN LOW PSII ACCUMULATION 3, CHLOROPLASTIC"/>
    <property type="match status" value="1"/>
</dbReference>
<organism evidence="3 4">
    <name type="scientific">Chloropicon primus</name>
    <dbReference type="NCBI Taxonomy" id="1764295"/>
    <lineage>
        <taxon>Eukaryota</taxon>
        <taxon>Viridiplantae</taxon>
        <taxon>Chlorophyta</taxon>
        <taxon>Chloropicophyceae</taxon>
        <taxon>Chloropicales</taxon>
        <taxon>Chloropicaceae</taxon>
        <taxon>Chloropicon</taxon>
    </lineage>
</organism>
<dbReference type="EMBL" id="CP031042">
    <property type="protein sequence ID" value="QDZ23195.1"/>
    <property type="molecule type" value="Genomic_DNA"/>
</dbReference>
<dbReference type="Pfam" id="PF09353">
    <property type="entry name" value="DUF1995"/>
    <property type="match status" value="1"/>
</dbReference>
<dbReference type="Proteomes" id="UP000316726">
    <property type="component" value="Chromosome 9"/>
</dbReference>
<feature type="compositionally biased region" description="Basic and acidic residues" evidence="1">
    <location>
        <begin position="22"/>
        <end position="32"/>
    </location>
</feature>
<evidence type="ECO:0000313" key="3">
    <source>
        <dbReference type="EMBL" id="QDZ23195.1"/>
    </source>
</evidence>
<sequence>MAKAMAKAEAMAGGRAGGTSHASHESRGDHSSRASCSRGFTPRHRVVVRKRGRGRPSTSTSRRSLPRTYEQALAQAHGAVRDALKDGEKLIEVEFPPLSLGAVCGDGEGSVEMDANLGHVLELSAMLVKESKQKNLKVLLPEEKEEEELLSLKEAQYPNASFGTGFLTNPSLLGDVGLDLFQKPITECIDPEDSLFLAAYPSFSVNEMLAVEELHVEEPGTPIVVVNGELDRFRSGYYPKLFYKKVAAMSSSFIPGFVGAFYLHNFKGRKPGSLFRRYPGPWQVFRRDADTTEVRECIHEQDERPTLREIALEYFV</sequence>
<dbReference type="OrthoDB" id="199922at2759"/>
<name>A0A5B8MU54_9CHLO</name>
<feature type="compositionally biased region" description="Low complexity" evidence="1">
    <location>
        <begin position="55"/>
        <end position="68"/>
    </location>
</feature>
<feature type="domain" description="DUF1995" evidence="2">
    <location>
        <begin position="66"/>
        <end position="311"/>
    </location>
</feature>
<feature type="compositionally biased region" description="Low complexity" evidence="1">
    <location>
        <begin position="1"/>
        <end position="13"/>
    </location>
</feature>
<protein>
    <recommendedName>
        <fullName evidence="2">DUF1995 domain-containing protein</fullName>
    </recommendedName>
</protein>
<gene>
    <name evidence="3" type="ORF">A3770_09p57130</name>
</gene>
<keyword evidence="4" id="KW-1185">Reference proteome</keyword>
<proteinExistence type="predicted"/>
<dbReference type="AlphaFoldDB" id="A0A5B8MU54"/>
<dbReference type="InterPro" id="IPR044687">
    <property type="entry name" value="LPA3"/>
</dbReference>